<feature type="non-terminal residue" evidence="1">
    <location>
        <position position="1"/>
    </location>
</feature>
<organism evidence="1">
    <name type="scientific">termite gut metagenome</name>
    <dbReference type="NCBI Taxonomy" id="433724"/>
    <lineage>
        <taxon>unclassified sequences</taxon>
        <taxon>metagenomes</taxon>
        <taxon>organismal metagenomes</taxon>
    </lineage>
</organism>
<evidence type="ECO:0000313" key="1">
    <source>
        <dbReference type="EMBL" id="KAA6304895.1"/>
    </source>
</evidence>
<name>A0A5J4P676_9ZZZZ</name>
<sequence length="63" mass="7153">VISDVLSTAQYINTRSVIGLESLTKIYPRSPLFTITLAYTFNNFKSQKKAESINHDLFEGTNR</sequence>
<proteinExistence type="predicted"/>
<comment type="caution">
    <text evidence="1">The sequence shown here is derived from an EMBL/GenBank/DDBJ whole genome shotgun (WGS) entry which is preliminary data.</text>
</comment>
<gene>
    <name evidence="1" type="ORF">EZS27_043454</name>
</gene>
<dbReference type="EMBL" id="SNRY01011140">
    <property type="protein sequence ID" value="KAA6304895.1"/>
    <property type="molecule type" value="Genomic_DNA"/>
</dbReference>
<protein>
    <submittedName>
        <fullName evidence="1">Uncharacterized protein</fullName>
    </submittedName>
</protein>
<reference evidence="1" key="1">
    <citation type="submission" date="2019-03" db="EMBL/GenBank/DDBJ databases">
        <title>Single cell metagenomics reveals metabolic interactions within the superorganism composed of flagellate Streblomastix strix and complex community of Bacteroidetes bacteria on its surface.</title>
        <authorList>
            <person name="Treitli S.C."/>
            <person name="Kolisko M."/>
            <person name="Husnik F."/>
            <person name="Keeling P."/>
            <person name="Hampl V."/>
        </authorList>
    </citation>
    <scope>NUCLEOTIDE SEQUENCE</scope>
    <source>
        <strain evidence="1">STM</strain>
    </source>
</reference>
<accession>A0A5J4P676</accession>
<dbReference type="AlphaFoldDB" id="A0A5J4P676"/>